<evidence type="ECO:0000256" key="9">
    <source>
        <dbReference type="SAM" id="SignalP"/>
    </source>
</evidence>
<dbReference type="SUPFAM" id="SSF50494">
    <property type="entry name" value="Trypsin-like serine proteases"/>
    <property type="match status" value="1"/>
</dbReference>
<keyword evidence="7" id="KW-1015">Disulfide bond</keyword>
<keyword evidence="12" id="KW-1185">Reference proteome</keyword>
<evidence type="ECO:0000256" key="3">
    <source>
        <dbReference type="ARBA" id="ARBA00022729"/>
    </source>
</evidence>
<dbReference type="InterPro" id="IPR001254">
    <property type="entry name" value="Trypsin_dom"/>
</dbReference>
<dbReference type="InterPro" id="IPR018114">
    <property type="entry name" value="TRYPSIN_HIS"/>
</dbReference>
<name>A0ABD2VWS7_9HYME</name>
<accession>A0ABD2VWS7</accession>
<dbReference type="CDD" id="cd00190">
    <property type="entry name" value="Tryp_SPc"/>
    <property type="match status" value="1"/>
</dbReference>
<dbReference type="SMART" id="SM00020">
    <property type="entry name" value="Tryp_SPc"/>
    <property type="match status" value="1"/>
</dbReference>
<keyword evidence="4 8" id="KW-0378">Hydrolase</keyword>
<dbReference type="PRINTS" id="PR00722">
    <property type="entry name" value="CHYMOTRYPSIN"/>
</dbReference>
<comment type="caution">
    <text evidence="11">The sequence shown here is derived from an EMBL/GenBank/DDBJ whole genome shotgun (WGS) entry which is preliminary data.</text>
</comment>
<evidence type="ECO:0000313" key="11">
    <source>
        <dbReference type="EMBL" id="KAL3385191.1"/>
    </source>
</evidence>
<evidence type="ECO:0000256" key="5">
    <source>
        <dbReference type="ARBA" id="ARBA00022825"/>
    </source>
</evidence>
<comment type="similarity">
    <text evidence="1">Belongs to the peptidase S1 family.</text>
</comment>
<dbReference type="AlphaFoldDB" id="A0ABD2VWS7"/>
<evidence type="ECO:0000259" key="10">
    <source>
        <dbReference type="PROSITE" id="PS50240"/>
    </source>
</evidence>
<evidence type="ECO:0000256" key="4">
    <source>
        <dbReference type="ARBA" id="ARBA00022801"/>
    </source>
</evidence>
<proteinExistence type="inferred from homology"/>
<sequence length="260" mass="28450">MFSAVSVLFLVATAANAASIKQVSVSPNGRIYGGEEVVIETYPYQVSLQYGDKHMCGGSIIDKEWILTAGHCVNMPDYMMSIRAGTSYVERGGTVHYAAKIIRHPAFKVDERGVPFNDIALIKLTNPIKYDDQHDKIDLYEKFEKSQVGVNATVSGWGVTEDGFKDQLRAVNVPIMDTAVCRSAYESFGGLPDKQICAANYLVFAGKDSCQGDSGGPLAINYRLVGIVSWGRGCALPEYPGAYTEVAAYRDWIDETMAEM</sequence>
<dbReference type="Proteomes" id="UP001627154">
    <property type="component" value="Unassembled WGS sequence"/>
</dbReference>
<dbReference type="FunFam" id="2.40.10.10:FF:000077">
    <property type="entry name" value="Predicted protein"/>
    <property type="match status" value="1"/>
</dbReference>
<evidence type="ECO:0000256" key="6">
    <source>
        <dbReference type="ARBA" id="ARBA00023145"/>
    </source>
</evidence>
<reference evidence="11 12" key="1">
    <citation type="journal article" date="2024" name="bioRxiv">
        <title>A reference genome for Trichogramma kaykai: A tiny desert-dwelling parasitoid wasp with competing sex-ratio distorters.</title>
        <authorList>
            <person name="Culotta J."/>
            <person name="Lindsey A.R."/>
        </authorList>
    </citation>
    <scope>NUCLEOTIDE SEQUENCE [LARGE SCALE GENOMIC DNA]</scope>
    <source>
        <strain evidence="11 12">KSX58</strain>
    </source>
</reference>
<feature type="chain" id="PRO_5044874890" description="Peptidase S1 domain-containing protein" evidence="9">
    <location>
        <begin position="18"/>
        <end position="260"/>
    </location>
</feature>
<keyword evidence="6" id="KW-0865">Zymogen</keyword>
<dbReference type="GO" id="GO:0006508">
    <property type="term" value="P:proteolysis"/>
    <property type="evidence" value="ECO:0007669"/>
    <property type="project" value="UniProtKB-KW"/>
</dbReference>
<organism evidence="11 12">
    <name type="scientific">Trichogramma kaykai</name>
    <dbReference type="NCBI Taxonomy" id="54128"/>
    <lineage>
        <taxon>Eukaryota</taxon>
        <taxon>Metazoa</taxon>
        <taxon>Ecdysozoa</taxon>
        <taxon>Arthropoda</taxon>
        <taxon>Hexapoda</taxon>
        <taxon>Insecta</taxon>
        <taxon>Pterygota</taxon>
        <taxon>Neoptera</taxon>
        <taxon>Endopterygota</taxon>
        <taxon>Hymenoptera</taxon>
        <taxon>Apocrita</taxon>
        <taxon>Proctotrupomorpha</taxon>
        <taxon>Chalcidoidea</taxon>
        <taxon>Trichogrammatidae</taxon>
        <taxon>Trichogramma</taxon>
    </lineage>
</organism>
<evidence type="ECO:0000256" key="2">
    <source>
        <dbReference type="ARBA" id="ARBA00022670"/>
    </source>
</evidence>
<dbReference type="Pfam" id="PF00089">
    <property type="entry name" value="Trypsin"/>
    <property type="match status" value="1"/>
</dbReference>
<feature type="domain" description="Peptidase S1" evidence="10">
    <location>
        <begin position="31"/>
        <end position="258"/>
    </location>
</feature>
<dbReference type="InterPro" id="IPR043504">
    <property type="entry name" value="Peptidase_S1_PA_chymotrypsin"/>
</dbReference>
<gene>
    <name evidence="11" type="ORF">TKK_019183</name>
</gene>
<evidence type="ECO:0000256" key="8">
    <source>
        <dbReference type="RuleBase" id="RU363034"/>
    </source>
</evidence>
<dbReference type="InterPro" id="IPR033116">
    <property type="entry name" value="TRYPSIN_SER"/>
</dbReference>
<evidence type="ECO:0000313" key="12">
    <source>
        <dbReference type="Proteomes" id="UP001627154"/>
    </source>
</evidence>
<keyword evidence="3 9" id="KW-0732">Signal</keyword>
<dbReference type="InterPro" id="IPR001314">
    <property type="entry name" value="Peptidase_S1A"/>
</dbReference>
<dbReference type="InterPro" id="IPR009003">
    <property type="entry name" value="Peptidase_S1_PA"/>
</dbReference>
<dbReference type="InterPro" id="IPR050430">
    <property type="entry name" value="Peptidase_S1"/>
</dbReference>
<dbReference type="PROSITE" id="PS00135">
    <property type="entry name" value="TRYPSIN_SER"/>
    <property type="match status" value="1"/>
</dbReference>
<dbReference type="GO" id="GO:0008236">
    <property type="term" value="F:serine-type peptidase activity"/>
    <property type="evidence" value="ECO:0007669"/>
    <property type="project" value="UniProtKB-KW"/>
</dbReference>
<keyword evidence="5 8" id="KW-0720">Serine protease</keyword>
<dbReference type="EMBL" id="JBJJXI010000159">
    <property type="protein sequence ID" value="KAL3385191.1"/>
    <property type="molecule type" value="Genomic_DNA"/>
</dbReference>
<evidence type="ECO:0000256" key="7">
    <source>
        <dbReference type="ARBA" id="ARBA00023157"/>
    </source>
</evidence>
<keyword evidence="2 8" id="KW-0645">Protease</keyword>
<dbReference type="PROSITE" id="PS00134">
    <property type="entry name" value="TRYPSIN_HIS"/>
    <property type="match status" value="1"/>
</dbReference>
<dbReference type="PANTHER" id="PTHR24276">
    <property type="entry name" value="POLYSERASE-RELATED"/>
    <property type="match status" value="1"/>
</dbReference>
<dbReference type="PANTHER" id="PTHR24276:SF91">
    <property type="entry name" value="AT26814P-RELATED"/>
    <property type="match status" value="1"/>
</dbReference>
<protein>
    <recommendedName>
        <fullName evidence="10">Peptidase S1 domain-containing protein</fullName>
    </recommendedName>
</protein>
<evidence type="ECO:0000256" key="1">
    <source>
        <dbReference type="ARBA" id="ARBA00007664"/>
    </source>
</evidence>
<dbReference type="PROSITE" id="PS50240">
    <property type="entry name" value="TRYPSIN_DOM"/>
    <property type="match status" value="1"/>
</dbReference>
<feature type="signal peptide" evidence="9">
    <location>
        <begin position="1"/>
        <end position="17"/>
    </location>
</feature>
<dbReference type="Gene3D" id="2.40.10.10">
    <property type="entry name" value="Trypsin-like serine proteases"/>
    <property type="match status" value="1"/>
</dbReference>